<dbReference type="PROSITE" id="PS00463">
    <property type="entry name" value="ZN2_CY6_FUNGAL_1"/>
    <property type="match status" value="1"/>
</dbReference>
<dbReference type="Pfam" id="PF04082">
    <property type="entry name" value="Fungal_trans"/>
    <property type="match status" value="1"/>
</dbReference>
<evidence type="ECO:0000313" key="5">
    <source>
        <dbReference type="EMBL" id="KAF3800714.1"/>
    </source>
</evidence>
<dbReference type="InterPro" id="IPR027443">
    <property type="entry name" value="IPNS-like_sf"/>
</dbReference>
<dbReference type="SMART" id="SM00066">
    <property type="entry name" value="GAL4"/>
    <property type="match status" value="1"/>
</dbReference>
<dbReference type="CDD" id="cd00067">
    <property type="entry name" value="GAL4"/>
    <property type="match status" value="1"/>
</dbReference>
<evidence type="ECO:0000313" key="6">
    <source>
        <dbReference type="Proteomes" id="UP000613401"/>
    </source>
</evidence>
<dbReference type="GO" id="GO:0044283">
    <property type="term" value="P:small molecule biosynthetic process"/>
    <property type="evidence" value="ECO:0007669"/>
    <property type="project" value="UniProtKB-ARBA"/>
</dbReference>
<dbReference type="CDD" id="cd12148">
    <property type="entry name" value="fungal_TF_MHR"/>
    <property type="match status" value="1"/>
</dbReference>
<keyword evidence="2" id="KW-0539">Nucleus</keyword>
<dbReference type="GeneID" id="69014119"/>
<dbReference type="PROSITE" id="PS51471">
    <property type="entry name" value="FE2OG_OXY"/>
    <property type="match status" value="1"/>
</dbReference>
<dbReference type="GO" id="GO:0000981">
    <property type="term" value="F:DNA-binding transcription factor activity, RNA polymerase II-specific"/>
    <property type="evidence" value="ECO:0007669"/>
    <property type="project" value="InterPro"/>
</dbReference>
<name>A0A8H4CBE5_COLGL</name>
<dbReference type="GO" id="GO:0006351">
    <property type="term" value="P:DNA-templated transcription"/>
    <property type="evidence" value="ECO:0007669"/>
    <property type="project" value="InterPro"/>
</dbReference>
<sequence>MSETTIVSEPETTLLRFASGNGPVTRRILRTPLRDALSTEIPLVDISPSFSRDIASRKLVAQQIRQAATSSGFFYITNHGIDSSVTDAAHEACLEYFRQEEEAKMRSWVGKSRYFNGYKPPGSQRINKSESVDVRETFSWTYDPRHDPDINDVESIPDDAKRFLRVEDFHWEGTSNKPQFKSSIIRYWQSCLKLARVLVRAFALSLDLPEDHFDAKFAYPDAALALNYYPPLTKALHGAQADADAQVSIGSHTDFQLFTILWQDAVGGLQVLNRQGQWIRAAPIPGTFVVNIADYLQRITNDLYISTVHRAQNLSGDERISMPFFFGFGLHESCGVLDTCIKDGEKPKYDEIGCEAWVQRRARAMHQVDIITMSGADAGSETPEAGNKRRRTSGMYQRRRAVAACGPCRVRKTKCDNVRPACGFCQRNGGLCTYPDTTNDFSTFDPASLAILDRINHVVNLLESRPPAPLPAAEPTCIPTIPHGNQILSPTSINGPQGGSCAVVDETQCQTDDGLPEDDVMTRFDIPDLAAASWNCETILRWPIFRDTVPEINSFILELEDDDPDCMDVRKSNNAASLGRGVQEDDFTVLSKKFLAYVHVKNPVLDVPDFRAHVKAAIENGPRWDGPSCLVLIACALACLATHFEQDSFLNSTPESIRSTASNSTDPDTAQAYFFAAKKRLGLLEPSLLQVQCLFFCGVFEMYSLRPLPAWSYFNQACVQFKNLLWRRTQRRAPENMSQKARRLEQRLYWSCMKSECELRCEIPLPSSGITRLSYPDLFPSPPSEVATPAPQPSSLDILEDDIQPEEEKSWFYYLAEISSRRMINRAISIMGYHGEEAWIRNIAKVIEKYEDFDQQINVWCCHIPSQINWQNREHSSNELVHYIQNRAESCREWIHRPFVYYVIHQPPDDAWIPRVLPLAEKGLEIAVELLLDANPHHRHHGTWFMARAAMTRALLVLAAVKSGRFRLPDRWKHAVDSATWALQRWYGEAPDLRKAASVLEELMGQIVRSEV</sequence>
<dbReference type="Pfam" id="PF00172">
    <property type="entry name" value="Zn_clus"/>
    <property type="match status" value="1"/>
</dbReference>
<feature type="domain" description="Fe2OG dioxygenase" evidence="4">
    <location>
        <begin position="219"/>
        <end position="328"/>
    </location>
</feature>
<organism evidence="5 6">
    <name type="scientific">Colletotrichum gloeosporioides</name>
    <name type="common">Anthracnose fungus</name>
    <name type="synonym">Glomerella cingulata</name>
    <dbReference type="NCBI Taxonomy" id="474922"/>
    <lineage>
        <taxon>Eukaryota</taxon>
        <taxon>Fungi</taxon>
        <taxon>Dikarya</taxon>
        <taxon>Ascomycota</taxon>
        <taxon>Pezizomycotina</taxon>
        <taxon>Sordariomycetes</taxon>
        <taxon>Hypocreomycetidae</taxon>
        <taxon>Glomerellales</taxon>
        <taxon>Glomerellaceae</taxon>
        <taxon>Colletotrichum</taxon>
        <taxon>Colletotrichum gloeosporioides species complex</taxon>
    </lineage>
</organism>
<dbReference type="PRINTS" id="PR00682">
    <property type="entry name" value="IPNSYNTHASE"/>
</dbReference>
<dbReference type="AlphaFoldDB" id="A0A8H4CBE5"/>
<dbReference type="SUPFAM" id="SSF51197">
    <property type="entry name" value="Clavaminate synthase-like"/>
    <property type="match status" value="1"/>
</dbReference>
<evidence type="ECO:0000259" key="4">
    <source>
        <dbReference type="PROSITE" id="PS51471"/>
    </source>
</evidence>
<dbReference type="RefSeq" id="XP_045259873.1">
    <property type="nucleotide sequence ID" value="XM_045406963.1"/>
</dbReference>
<dbReference type="Proteomes" id="UP000613401">
    <property type="component" value="Unassembled WGS sequence"/>
</dbReference>
<dbReference type="InterPro" id="IPR053181">
    <property type="entry name" value="EcdB-like_regulator"/>
</dbReference>
<gene>
    <name evidence="5" type="ORF">GCG54_00006973</name>
</gene>
<dbReference type="InterPro" id="IPR036864">
    <property type="entry name" value="Zn2-C6_fun-type_DNA-bd_sf"/>
</dbReference>
<dbReference type="GO" id="GO:0008270">
    <property type="term" value="F:zinc ion binding"/>
    <property type="evidence" value="ECO:0007669"/>
    <property type="project" value="InterPro"/>
</dbReference>
<dbReference type="Pfam" id="PF14226">
    <property type="entry name" value="DIOX_N"/>
    <property type="match status" value="1"/>
</dbReference>
<dbReference type="InterPro" id="IPR044861">
    <property type="entry name" value="IPNS-like_FE2OG_OXY"/>
</dbReference>
<dbReference type="PROSITE" id="PS50048">
    <property type="entry name" value="ZN2_CY6_FUNGAL_2"/>
    <property type="match status" value="1"/>
</dbReference>
<dbReference type="PANTHER" id="PTHR47785">
    <property type="entry name" value="ZN(II)2CYS6 TRANSCRIPTION FACTOR (EUROFUNG)-RELATED-RELATED"/>
    <property type="match status" value="1"/>
</dbReference>
<evidence type="ECO:0000259" key="3">
    <source>
        <dbReference type="PROSITE" id="PS50048"/>
    </source>
</evidence>
<comment type="caution">
    <text evidence="5">The sequence shown here is derived from an EMBL/GenBank/DDBJ whole genome shotgun (WGS) entry which is preliminary data.</text>
</comment>
<proteinExistence type="predicted"/>
<dbReference type="InterPro" id="IPR007219">
    <property type="entry name" value="XnlR_reg_dom"/>
</dbReference>
<dbReference type="InterPro" id="IPR001138">
    <property type="entry name" value="Zn2Cys6_DnaBD"/>
</dbReference>
<accession>A0A8H4CBE5</accession>
<dbReference type="Pfam" id="PF03171">
    <property type="entry name" value="2OG-FeII_Oxy"/>
    <property type="match status" value="1"/>
</dbReference>
<dbReference type="Gene3D" id="2.60.120.330">
    <property type="entry name" value="B-lactam Antibiotic, Isopenicillin N Synthase, Chain"/>
    <property type="match status" value="1"/>
</dbReference>
<keyword evidence="1" id="KW-0479">Metal-binding</keyword>
<evidence type="ECO:0000256" key="2">
    <source>
        <dbReference type="ARBA" id="ARBA00023242"/>
    </source>
</evidence>
<dbReference type="SUPFAM" id="SSF57701">
    <property type="entry name" value="Zn2/Cys6 DNA-binding domain"/>
    <property type="match status" value="1"/>
</dbReference>
<dbReference type="InterPro" id="IPR026992">
    <property type="entry name" value="DIOX_N"/>
</dbReference>
<dbReference type="EMBL" id="WVTB01000073">
    <property type="protein sequence ID" value="KAF3800714.1"/>
    <property type="molecule type" value="Genomic_DNA"/>
</dbReference>
<dbReference type="InterPro" id="IPR005123">
    <property type="entry name" value="Oxoglu/Fe-dep_dioxygenase_dom"/>
</dbReference>
<evidence type="ECO:0000256" key="1">
    <source>
        <dbReference type="ARBA" id="ARBA00022723"/>
    </source>
</evidence>
<reference evidence="5" key="1">
    <citation type="journal article" date="2020" name="Phytopathology">
        <title>Genome sequence and comparative analysis of Colletotrichum gloeosporioides isolated from Liriodendron leaves.</title>
        <authorList>
            <person name="Fu F.F."/>
            <person name="Hao Z."/>
            <person name="Wang P."/>
            <person name="Lu Y."/>
            <person name="Xue L.J."/>
            <person name="Wei G."/>
            <person name="Tian Y."/>
            <person name="Baishi H."/>
            <person name="Xu H."/>
            <person name="Shi J."/>
            <person name="Cheng T."/>
            <person name="Wang G."/>
            <person name="Yi Y."/>
            <person name="Chen J."/>
        </authorList>
    </citation>
    <scope>NUCLEOTIDE SEQUENCE</scope>
    <source>
        <strain evidence="5">Lc1</strain>
    </source>
</reference>
<feature type="domain" description="Zn(2)-C6 fungal-type" evidence="3">
    <location>
        <begin position="404"/>
        <end position="434"/>
    </location>
</feature>
<protein>
    <submittedName>
        <fullName evidence="5">2-oxoglutarate-Fe(II) type oxidoreductase</fullName>
    </submittedName>
</protein>
<keyword evidence="6" id="KW-1185">Reference proteome</keyword>
<dbReference type="GO" id="GO:0003677">
    <property type="term" value="F:DNA binding"/>
    <property type="evidence" value="ECO:0007669"/>
    <property type="project" value="InterPro"/>
</dbReference>
<reference evidence="5" key="2">
    <citation type="submission" date="2020-03" db="EMBL/GenBank/DDBJ databases">
        <authorList>
            <person name="Fu F.-F."/>
            <person name="Chen J."/>
        </authorList>
    </citation>
    <scope>NUCLEOTIDE SEQUENCE</scope>
    <source>
        <strain evidence="5">Lc1</strain>
    </source>
</reference>
<dbReference type="Gene3D" id="4.10.240.10">
    <property type="entry name" value="Zn(2)-C6 fungal-type DNA-binding domain"/>
    <property type="match status" value="1"/>
</dbReference>
<dbReference type="PANTHER" id="PTHR47785:SF5">
    <property type="entry name" value="ZN(II)2CYS6 TRANSCRIPTION FACTOR (EUROFUNG)"/>
    <property type="match status" value="1"/>
</dbReference>